<feature type="domain" description="4Fe-4S ferredoxin-type" evidence="5">
    <location>
        <begin position="111"/>
        <end position="136"/>
    </location>
</feature>
<dbReference type="HOGENOM" id="CLU_097041_1_0_2"/>
<reference evidence="6" key="1">
    <citation type="submission" date="2007-06" db="EMBL/GenBank/DDBJ databases">
        <title>Complete sequence of Methanococcus aeolicus Nankai-3.</title>
        <authorList>
            <consortium name="US DOE Joint Genome Institute"/>
            <person name="Copeland A."/>
            <person name="Lucas S."/>
            <person name="Lapidus A."/>
            <person name="Barry K."/>
            <person name="Glavina del Rio T."/>
            <person name="Dalin E."/>
            <person name="Tice H."/>
            <person name="Pitluck S."/>
            <person name="Chain P."/>
            <person name="Malfatti S."/>
            <person name="Shin M."/>
            <person name="Vergez L."/>
            <person name="Schmutz J."/>
            <person name="Larimer F."/>
            <person name="Land M."/>
            <person name="Hauser L."/>
            <person name="Kyrpides N."/>
            <person name="Lykidis A."/>
            <person name="Sieprawska-Lupa M."/>
            <person name="Whitman W.B."/>
            <person name="Richardson P."/>
        </authorList>
    </citation>
    <scope>NUCLEOTIDE SEQUENCE [LARGE SCALE GENOMIC DNA]</scope>
    <source>
        <strain evidence="6">Nankai-3</strain>
    </source>
</reference>
<evidence type="ECO:0000313" key="6">
    <source>
        <dbReference type="EMBL" id="ABR55960.1"/>
    </source>
</evidence>
<dbReference type="SUPFAM" id="SSF54862">
    <property type="entry name" value="4Fe-4S ferredoxins"/>
    <property type="match status" value="2"/>
</dbReference>
<dbReference type="InterPro" id="IPR017896">
    <property type="entry name" value="4Fe4S_Fe-S-bd"/>
</dbReference>
<evidence type="ECO:0000256" key="4">
    <source>
        <dbReference type="ARBA" id="ARBA00023014"/>
    </source>
</evidence>
<evidence type="ECO:0000256" key="3">
    <source>
        <dbReference type="ARBA" id="ARBA00023004"/>
    </source>
</evidence>
<keyword evidence="2" id="KW-0479">Metal-binding</keyword>
<feature type="domain" description="4Fe-4S ferredoxin-type" evidence="5">
    <location>
        <begin position="35"/>
        <end position="64"/>
    </location>
</feature>
<dbReference type="GO" id="GO:0016491">
    <property type="term" value="F:oxidoreductase activity"/>
    <property type="evidence" value="ECO:0007669"/>
    <property type="project" value="UniProtKB-ARBA"/>
</dbReference>
<accession>A6UTY8</accession>
<evidence type="ECO:0000256" key="1">
    <source>
        <dbReference type="ARBA" id="ARBA00022485"/>
    </source>
</evidence>
<dbReference type="GO" id="GO:0046872">
    <property type="term" value="F:metal ion binding"/>
    <property type="evidence" value="ECO:0007669"/>
    <property type="project" value="UniProtKB-KW"/>
</dbReference>
<organism evidence="6 7">
    <name type="scientific">Methanococcus aeolicus (strain ATCC BAA-1280 / DSM 17508 / OCM 812 / Nankai-3)</name>
    <dbReference type="NCBI Taxonomy" id="419665"/>
    <lineage>
        <taxon>Archaea</taxon>
        <taxon>Methanobacteriati</taxon>
        <taxon>Methanobacteriota</taxon>
        <taxon>Methanomada group</taxon>
        <taxon>Methanococci</taxon>
        <taxon>Methanococcales</taxon>
        <taxon>Methanococcaceae</taxon>
        <taxon>Methanococcus</taxon>
    </lineage>
</organism>
<dbReference type="EMBL" id="CP000743">
    <property type="protein sequence ID" value="ABR55960.1"/>
    <property type="molecule type" value="Genomic_DNA"/>
</dbReference>
<dbReference type="InterPro" id="IPR017900">
    <property type="entry name" value="4Fe4S_Fe_S_CS"/>
</dbReference>
<dbReference type="InterPro" id="IPR050572">
    <property type="entry name" value="Fe-S_Ferredoxin"/>
</dbReference>
<dbReference type="Proteomes" id="UP000001106">
    <property type="component" value="Chromosome"/>
</dbReference>
<dbReference type="PROSITE" id="PS00198">
    <property type="entry name" value="4FE4S_FER_1"/>
    <property type="match status" value="4"/>
</dbReference>
<dbReference type="Gene3D" id="3.30.70.20">
    <property type="match status" value="3"/>
</dbReference>
<dbReference type="PANTHER" id="PTHR43687">
    <property type="entry name" value="ADENYLYLSULFATE REDUCTASE, BETA SUBUNIT"/>
    <property type="match status" value="1"/>
</dbReference>
<keyword evidence="3" id="KW-0408">Iron</keyword>
<keyword evidence="4" id="KW-0411">Iron-sulfur</keyword>
<dbReference type="AlphaFoldDB" id="A6UTY8"/>
<keyword evidence="1" id="KW-0004">4Fe-4S</keyword>
<dbReference type="STRING" id="419665.Maeo_0373"/>
<sequence length="169" mass="19044">MIFMPTNTLSIDKVIKKHFNNLEVDIQLETPLPKRMIKIDDSVCICCNICTEVCPVNAMDARVLNAPRISNKCVYCEMCKEACPVDAINITRIAGKFNDNNIILEESTEYKELIYNQKKCLACMVCLKNCPFCAISKAGPKVKFNMKKCKLCGHCGKLCPPKAIKFKLL</sequence>
<dbReference type="eggNOG" id="arCOG02185">
    <property type="taxonomic scope" value="Archaea"/>
</dbReference>
<dbReference type="Pfam" id="PF12838">
    <property type="entry name" value="Fer4_7"/>
    <property type="match status" value="1"/>
</dbReference>
<feature type="domain" description="4Fe-4S ferredoxin-type" evidence="5">
    <location>
        <begin position="140"/>
        <end position="169"/>
    </location>
</feature>
<proteinExistence type="predicted"/>
<dbReference type="PANTHER" id="PTHR43687:SF1">
    <property type="entry name" value="FERREDOXIN III"/>
    <property type="match status" value="1"/>
</dbReference>
<evidence type="ECO:0000259" key="5">
    <source>
        <dbReference type="PROSITE" id="PS51379"/>
    </source>
</evidence>
<gene>
    <name evidence="6" type="ordered locus">Maeo_0373</name>
</gene>
<dbReference type="PROSITE" id="PS51379">
    <property type="entry name" value="4FE4S_FER_2"/>
    <property type="match status" value="4"/>
</dbReference>
<name>A6UTY8_META3</name>
<feature type="domain" description="4Fe-4S ferredoxin-type" evidence="5">
    <location>
        <begin position="65"/>
        <end position="93"/>
    </location>
</feature>
<keyword evidence="7" id="KW-1185">Reference proteome</keyword>
<dbReference type="GO" id="GO:0051539">
    <property type="term" value="F:4 iron, 4 sulfur cluster binding"/>
    <property type="evidence" value="ECO:0007669"/>
    <property type="project" value="UniProtKB-KW"/>
</dbReference>
<evidence type="ECO:0000256" key="2">
    <source>
        <dbReference type="ARBA" id="ARBA00022723"/>
    </source>
</evidence>
<evidence type="ECO:0000313" key="7">
    <source>
        <dbReference type="Proteomes" id="UP000001106"/>
    </source>
</evidence>
<dbReference type="KEGG" id="mae:Maeo_0373"/>
<protein>
    <submittedName>
        <fullName evidence="6">4Fe-4S ferredoxin iron-sulfur binding domain protein</fullName>
    </submittedName>
</protein>